<evidence type="ECO:0000256" key="1">
    <source>
        <dbReference type="ARBA" id="ARBA00006484"/>
    </source>
</evidence>
<organism evidence="4 5">
    <name type="scientific">Rhizodiscina lignyota</name>
    <dbReference type="NCBI Taxonomy" id="1504668"/>
    <lineage>
        <taxon>Eukaryota</taxon>
        <taxon>Fungi</taxon>
        <taxon>Dikarya</taxon>
        <taxon>Ascomycota</taxon>
        <taxon>Pezizomycotina</taxon>
        <taxon>Dothideomycetes</taxon>
        <taxon>Pleosporomycetidae</taxon>
        <taxon>Aulographales</taxon>
        <taxon>Rhizodiscinaceae</taxon>
        <taxon>Rhizodiscina</taxon>
    </lineage>
</organism>
<dbReference type="PRINTS" id="PR00081">
    <property type="entry name" value="GDHRDH"/>
</dbReference>
<comment type="caution">
    <text evidence="4">The sequence shown here is derived from an EMBL/GenBank/DDBJ whole genome shotgun (WGS) entry which is preliminary data.</text>
</comment>
<evidence type="ECO:0000313" key="5">
    <source>
        <dbReference type="Proteomes" id="UP000799772"/>
    </source>
</evidence>
<dbReference type="PRINTS" id="PR00080">
    <property type="entry name" value="SDRFAMILY"/>
</dbReference>
<dbReference type="OrthoDB" id="1933717at2759"/>
<evidence type="ECO:0000313" key="4">
    <source>
        <dbReference type="EMBL" id="KAF2100256.1"/>
    </source>
</evidence>
<evidence type="ECO:0000256" key="3">
    <source>
        <dbReference type="RuleBase" id="RU000363"/>
    </source>
</evidence>
<evidence type="ECO:0000256" key="2">
    <source>
        <dbReference type="ARBA" id="ARBA00023002"/>
    </source>
</evidence>
<comment type="similarity">
    <text evidence="1 3">Belongs to the short-chain dehydrogenases/reductases (SDR) family.</text>
</comment>
<dbReference type="PANTHER" id="PTHR42760:SF37">
    <property type="entry name" value="CLAVALDEHYDE DEHYDROGENASE"/>
    <property type="match status" value="1"/>
</dbReference>
<proteinExistence type="inferred from homology"/>
<keyword evidence="2" id="KW-0560">Oxidoreductase</keyword>
<reference evidence="4" key="1">
    <citation type="journal article" date="2020" name="Stud. Mycol.">
        <title>101 Dothideomycetes genomes: a test case for predicting lifestyles and emergence of pathogens.</title>
        <authorList>
            <person name="Haridas S."/>
            <person name="Albert R."/>
            <person name="Binder M."/>
            <person name="Bloem J."/>
            <person name="Labutti K."/>
            <person name="Salamov A."/>
            <person name="Andreopoulos B."/>
            <person name="Baker S."/>
            <person name="Barry K."/>
            <person name="Bills G."/>
            <person name="Bluhm B."/>
            <person name="Cannon C."/>
            <person name="Castanera R."/>
            <person name="Culley D."/>
            <person name="Daum C."/>
            <person name="Ezra D."/>
            <person name="Gonzalez J."/>
            <person name="Henrissat B."/>
            <person name="Kuo A."/>
            <person name="Liang C."/>
            <person name="Lipzen A."/>
            <person name="Lutzoni F."/>
            <person name="Magnuson J."/>
            <person name="Mondo S."/>
            <person name="Nolan M."/>
            <person name="Ohm R."/>
            <person name="Pangilinan J."/>
            <person name="Park H.-J."/>
            <person name="Ramirez L."/>
            <person name="Alfaro M."/>
            <person name="Sun H."/>
            <person name="Tritt A."/>
            <person name="Yoshinaga Y."/>
            <person name="Zwiers L.-H."/>
            <person name="Turgeon B."/>
            <person name="Goodwin S."/>
            <person name="Spatafora J."/>
            <person name="Crous P."/>
            <person name="Grigoriev I."/>
        </authorList>
    </citation>
    <scope>NUCLEOTIDE SEQUENCE</scope>
    <source>
        <strain evidence="4">CBS 133067</strain>
    </source>
</reference>
<dbReference type="PANTHER" id="PTHR42760">
    <property type="entry name" value="SHORT-CHAIN DEHYDROGENASES/REDUCTASES FAMILY MEMBER"/>
    <property type="match status" value="1"/>
</dbReference>
<dbReference type="Proteomes" id="UP000799772">
    <property type="component" value="Unassembled WGS sequence"/>
</dbReference>
<dbReference type="EMBL" id="ML978124">
    <property type="protein sequence ID" value="KAF2100256.1"/>
    <property type="molecule type" value="Genomic_DNA"/>
</dbReference>
<dbReference type="GO" id="GO:0016616">
    <property type="term" value="F:oxidoreductase activity, acting on the CH-OH group of donors, NAD or NADP as acceptor"/>
    <property type="evidence" value="ECO:0007669"/>
    <property type="project" value="TreeGrafter"/>
</dbReference>
<dbReference type="Pfam" id="PF00106">
    <property type="entry name" value="adh_short"/>
    <property type="match status" value="1"/>
</dbReference>
<name>A0A9P4M721_9PEZI</name>
<keyword evidence="5" id="KW-1185">Reference proteome</keyword>
<accession>A0A9P4M721</accession>
<gene>
    <name evidence="4" type="ORF">NA57DRAFT_73866</name>
</gene>
<dbReference type="AlphaFoldDB" id="A0A9P4M721"/>
<protein>
    <submittedName>
        <fullName evidence="4">Short-chain type dehydrogenase</fullName>
    </submittedName>
</protein>
<dbReference type="InterPro" id="IPR002347">
    <property type="entry name" value="SDR_fam"/>
</dbReference>
<dbReference type="SUPFAM" id="SSF51735">
    <property type="entry name" value="NAD(P)-binding Rossmann-fold domains"/>
    <property type="match status" value="1"/>
</dbReference>
<dbReference type="InterPro" id="IPR036291">
    <property type="entry name" value="NAD(P)-bd_dom_sf"/>
</dbReference>
<dbReference type="Gene3D" id="3.40.50.720">
    <property type="entry name" value="NAD(P)-binding Rossmann-like Domain"/>
    <property type="match status" value="1"/>
</dbReference>
<dbReference type="CDD" id="cd05233">
    <property type="entry name" value="SDR_c"/>
    <property type="match status" value="1"/>
</dbReference>
<sequence length="304" mass="33195">MPPPRGSWNPLEGPGDYDVTSFVHNDTYPEIDSTKANLKGKAVFVVGASKGIGKEVALSFARAGVSHLAVAARSKVSSIKDEIQSVAKEAGKQPPQFLPIDLDITSKSSVDHAAEEVEQVFGRLDILVNVAGTLGQAAKIVDSDPDQWWNTWNVNLRGPYLVCRAFIPLLLKGGLKTIVNVSSVGAHIVRPTLNAYQPSKLAVLRFSEFAAKEYAEDGLICFSVHPGNIVTDILLTSFGGIPKGMEHIFVDTPRLPADSIVFLTGERRDWLSGRYINCTWDMPELIAKKDEIVEGDKLKVRLIF</sequence>